<accession>A0A4C1YNG3</accession>
<evidence type="ECO:0000313" key="1">
    <source>
        <dbReference type="EMBL" id="GBP77688.1"/>
    </source>
</evidence>
<evidence type="ECO:0000313" key="2">
    <source>
        <dbReference type="Proteomes" id="UP000299102"/>
    </source>
</evidence>
<sequence length="166" mass="18936">MKQYRYGERNDGGQKLLDFALEHKPYLKLSLASWTGANRDYVKGTCLCHLRNINNTTSPPEGVCGVMVWYREQNVANNRVSDAGGRMKADVIGGYTSYTHFSLDPYRDFFLAESAQPGPADPAPTKLPSTSLSDVPLLHDFWKHRPLYIQMYDMSRSCRAKLEYYN</sequence>
<dbReference type="AlphaFoldDB" id="A0A4C1YNG3"/>
<dbReference type="EMBL" id="BGZK01001342">
    <property type="protein sequence ID" value="GBP77688.1"/>
    <property type="molecule type" value="Genomic_DNA"/>
</dbReference>
<gene>
    <name evidence="1" type="ORF">EVAR_60400_1</name>
</gene>
<proteinExistence type="predicted"/>
<keyword evidence="2" id="KW-1185">Reference proteome</keyword>
<reference evidence="1 2" key="1">
    <citation type="journal article" date="2019" name="Commun. Biol.">
        <title>The bagworm genome reveals a unique fibroin gene that provides high tensile strength.</title>
        <authorList>
            <person name="Kono N."/>
            <person name="Nakamura H."/>
            <person name="Ohtoshi R."/>
            <person name="Tomita M."/>
            <person name="Numata K."/>
            <person name="Arakawa K."/>
        </authorList>
    </citation>
    <scope>NUCLEOTIDE SEQUENCE [LARGE SCALE GENOMIC DNA]</scope>
</reference>
<comment type="caution">
    <text evidence="1">The sequence shown here is derived from an EMBL/GenBank/DDBJ whole genome shotgun (WGS) entry which is preliminary data.</text>
</comment>
<protein>
    <submittedName>
        <fullName evidence="1">Uncharacterized protein</fullName>
    </submittedName>
</protein>
<name>A0A4C1YNG3_EUMVA</name>
<dbReference type="Proteomes" id="UP000299102">
    <property type="component" value="Unassembled WGS sequence"/>
</dbReference>
<organism evidence="1 2">
    <name type="scientific">Eumeta variegata</name>
    <name type="common">Bagworm moth</name>
    <name type="synonym">Eumeta japonica</name>
    <dbReference type="NCBI Taxonomy" id="151549"/>
    <lineage>
        <taxon>Eukaryota</taxon>
        <taxon>Metazoa</taxon>
        <taxon>Ecdysozoa</taxon>
        <taxon>Arthropoda</taxon>
        <taxon>Hexapoda</taxon>
        <taxon>Insecta</taxon>
        <taxon>Pterygota</taxon>
        <taxon>Neoptera</taxon>
        <taxon>Endopterygota</taxon>
        <taxon>Lepidoptera</taxon>
        <taxon>Glossata</taxon>
        <taxon>Ditrysia</taxon>
        <taxon>Tineoidea</taxon>
        <taxon>Psychidae</taxon>
        <taxon>Oiketicinae</taxon>
        <taxon>Eumeta</taxon>
    </lineage>
</organism>